<dbReference type="InterPro" id="IPR004367">
    <property type="entry name" value="Cyclin_C-dom"/>
</dbReference>
<evidence type="ECO:0000313" key="16">
    <source>
        <dbReference type="Proteomes" id="UP000290289"/>
    </source>
</evidence>
<dbReference type="FunFam" id="1.10.472.10:FF:000057">
    <property type="entry name" value="Cyclin N-terminal domain containing 2"/>
    <property type="match status" value="1"/>
</dbReference>
<dbReference type="GO" id="GO:0005814">
    <property type="term" value="C:centriole"/>
    <property type="evidence" value="ECO:0007669"/>
    <property type="project" value="UniProtKB-SubCell"/>
</dbReference>
<evidence type="ECO:0000256" key="7">
    <source>
        <dbReference type="ARBA" id="ARBA00022618"/>
    </source>
</evidence>
<dbReference type="Gene3D" id="1.10.472.10">
    <property type="entry name" value="Cyclin-like"/>
    <property type="match status" value="2"/>
</dbReference>
<dbReference type="Gene3D" id="1.20.1280.50">
    <property type="match status" value="1"/>
</dbReference>
<dbReference type="PROSITE" id="PS50181">
    <property type="entry name" value="FBOX"/>
    <property type="match status" value="1"/>
</dbReference>
<comment type="similarity">
    <text evidence="3">Belongs to the cyclin family. Cyclin AB subfamily.</text>
</comment>
<dbReference type="InterPro" id="IPR013763">
    <property type="entry name" value="Cyclin-like_dom"/>
</dbReference>
<feature type="region of interest" description="Disordered" evidence="13">
    <location>
        <begin position="666"/>
        <end position="685"/>
    </location>
</feature>
<evidence type="ECO:0000313" key="15">
    <source>
        <dbReference type="EMBL" id="RXH86647.1"/>
    </source>
</evidence>
<dbReference type="EMBL" id="RDQH01000336">
    <property type="protein sequence ID" value="RXH86647.1"/>
    <property type="molecule type" value="Genomic_DNA"/>
</dbReference>
<dbReference type="Pfam" id="PF02984">
    <property type="entry name" value="Cyclin_C"/>
    <property type="match status" value="1"/>
</dbReference>
<keyword evidence="6" id="KW-0963">Cytoplasm</keyword>
<dbReference type="InterPro" id="IPR036047">
    <property type="entry name" value="F-box-like_dom_sf"/>
</dbReference>
<keyword evidence="10" id="KW-0131">Cell cycle</keyword>
<comment type="subcellular location">
    <subcellularLocation>
        <location evidence="1">Cytoplasm</location>
        <location evidence="1">Cytoskeleton</location>
        <location evidence="1">Microtubule organizing center</location>
        <location evidence="1">Centrosome</location>
        <location evidence="1">Centriole</location>
    </subcellularLocation>
    <subcellularLocation>
        <location evidence="2">Cytoplasm</location>
        <location evidence="2">Perinuclear region</location>
    </subcellularLocation>
</comment>
<dbReference type="PANTHER" id="PTHR10177">
    <property type="entry name" value="CYCLINS"/>
    <property type="match status" value="1"/>
</dbReference>
<dbReference type="GO" id="GO:0051301">
    <property type="term" value="P:cell division"/>
    <property type="evidence" value="ECO:0007669"/>
    <property type="project" value="UniProtKB-KW"/>
</dbReference>
<proteinExistence type="inferred from homology"/>
<accession>A0A498IWK2</accession>
<evidence type="ECO:0000256" key="12">
    <source>
        <dbReference type="RuleBase" id="RU000383"/>
    </source>
</evidence>
<protein>
    <recommendedName>
        <fullName evidence="5">Cyclin-F</fullName>
    </recommendedName>
    <alternativeName>
        <fullName evidence="11">B-like cyclin</fullName>
    </alternativeName>
</protein>
<dbReference type="AlphaFoldDB" id="A0A498IWK2"/>
<dbReference type="STRING" id="3750.A0A498IWK2"/>
<dbReference type="CDD" id="cd20507">
    <property type="entry name" value="CYCLIN_CCNB1-like_rpt1"/>
    <property type="match status" value="1"/>
</dbReference>
<dbReference type="InterPro" id="IPR006671">
    <property type="entry name" value="Cyclin_N"/>
</dbReference>
<dbReference type="InterPro" id="IPR039361">
    <property type="entry name" value="Cyclin"/>
</dbReference>
<evidence type="ECO:0000256" key="10">
    <source>
        <dbReference type="ARBA" id="ARBA00023306"/>
    </source>
</evidence>
<evidence type="ECO:0000256" key="8">
    <source>
        <dbReference type="ARBA" id="ARBA00023127"/>
    </source>
</evidence>
<dbReference type="FunFam" id="1.10.472.10:FF:000091">
    <property type="entry name" value="putative cyclin-B3-1 isoform X3"/>
    <property type="match status" value="1"/>
</dbReference>
<evidence type="ECO:0000256" key="13">
    <source>
        <dbReference type="SAM" id="MobiDB-lite"/>
    </source>
</evidence>
<dbReference type="SMART" id="SM00256">
    <property type="entry name" value="FBOX"/>
    <property type="match status" value="1"/>
</dbReference>
<dbReference type="CDD" id="cd22157">
    <property type="entry name" value="F-box_AtFBW1-like"/>
    <property type="match status" value="1"/>
</dbReference>
<keyword evidence="7" id="KW-0132">Cell division</keyword>
<sequence>MAHGYHLRSRRRRRRLDPKPEEPKLPFEIIIEILSWLPVEALLRFKCVSKTWCSLIEEYNFILKHMKRVSPIHLQFRLKSEKNHVAPYFDSNYEGMGRVAGMFLEKHITTHLCRIRNPATRRVLNLPEAHKGARRMSSAFNLSTGEIKVVTLYVENNELGFQIMTVGKDEKWRPWTHPNQGLLKEQGRRVVRCNFFAAEKMNGRVCYSAEFMKRDGQDLSILEVQRLDLVDESVLTATLPQGVFPDLNKVCVINWNKHVAVVEIVNATLHALVCEDSKENKWSPKKIVVPLKFMEKILPPLQEGRDVIIPVNVDGDDFSFYCFQGEQSFVYNTKMQKAKYLYSGVDRWTAHRPSLMGFKGMRLEEEATTSQGLIIPASVDGDEFSFYCFKEENSYVYNTKTQKPKSNHFGVDPSSVHKPNPRRARSISKMTSFKKLDHRQSAVTLQERSKMLAAKPKFSVGQNRVGKDNSTRSSVGVASFKVYTESDTAKADAGSRTYAAVNKVSTQENTAALKAGLKSMEKRKGILGNSAANANVGRRALADVSNVKSNSSRIVGGDASKKMTGKSERIKSLQRVSVGTGVRTLNLSSRRSFLGKGRESPSQATSKLQTSKRGIKDLKAPSENQGTKAIGLNRESDVTYGRSTSYTSFKLLRKSLPVLKVNPEQASIPKDNAGTSENSGRKSECNVKVKVGKKVASRVNANARSHLLRNRVSDGFVIMGQRNSNARVLPRNSVRPTLSTLKAHESQRTLKSKGASGPNKLVSAAATSSKTEKVITAFLPDNVKHEATQVELPSEENSRQSASTIISRRKSNRRRSYTSLLMTGSKLLEERVEAMKEEELPSIDDDCNQLEVSDYVDEIYQYYWVSEAQNPPPENLLSIQADITPHMRGILVHHKFELMQETLYLMVTLLDQYLSQVTVKKDDMQLVGLTALLLASKYEDFWHPRVKDLISISAETYTRAQVLGMEKAFLKKLKFRLNAPTPYVFMLRFLKAAQSETKLEHLAFYLIELCLVEYEALRFKPSLLCAAALYVARCTLQITPAWTPLLCKHARYEVSQIRDCAELILRFHKAARVGRLKVTYEKYSSPDLSGVAAIKPLDALPL</sequence>
<keyword evidence="8 12" id="KW-0195">Cyclin</keyword>
<evidence type="ECO:0000256" key="2">
    <source>
        <dbReference type="ARBA" id="ARBA00004556"/>
    </source>
</evidence>
<dbReference type="Pfam" id="PF00134">
    <property type="entry name" value="Cyclin_N"/>
    <property type="match status" value="1"/>
</dbReference>
<keyword evidence="9" id="KW-0206">Cytoskeleton</keyword>
<dbReference type="Proteomes" id="UP000290289">
    <property type="component" value="Chromosome 10"/>
</dbReference>
<dbReference type="SUPFAM" id="SSF47954">
    <property type="entry name" value="Cyclin-like"/>
    <property type="match status" value="2"/>
</dbReference>
<evidence type="ECO:0000256" key="4">
    <source>
        <dbReference type="ARBA" id="ARBA00011177"/>
    </source>
</evidence>
<evidence type="ECO:0000259" key="14">
    <source>
        <dbReference type="PROSITE" id="PS50181"/>
    </source>
</evidence>
<dbReference type="InterPro" id="IPR036915">
    <property type="entry name" value="Cyclin-like_sf"/>
</dbReference>
<evidence type="ECO:0000256" key="6">
    <source>
        <dbReference type="ARBA" id="ARBA00022490"/>
    </source>
</evidence>
<organism evidence="15 16">
    <name type="scientific">Malus domestica</name>
    <name type="common">Apple</name>
    <name type="synonym">Pyrus malus</name>
    <dbReference type="NCBI Taxonomy" id="3750"/>
    <lineage>
        <taxon>Eukaryota</taxon>
        <taxon>Viridiplantae</taxon>
        <taxon>Streptophyta</taxon>
        <taxon>Embryophyta</taxon>
        <taxon>Tracheophyta</taxon>
        <taxon>Spermatophyta</taxon>
        <taxon>Magnoliopsida</taxon>
        <taxon>eudicotyledons</taxon>
        <taxon>Gunneridae</taxon>
        <taxon>Pentapetalae</taxon>
        <taxon>rosids</taxon>
        <taxon>fabids</taxon>
        <taxon>Rosales</taxon>
        <taxon>Rosaceae</taxon>
        <taxon>Amygdaloideae</taxon>
        <taxon>Maleae</taxon>
        <taxon>Malus</taxon>
    </lineage>
</organism>
<dbReference type="GO" id="GO:0048471">
    <property type="term" value="C:perinuclear region of cytoplasm"/>
    <property type="evidence" value="ECO:0007669"/>
    <property type="project" value="UniProtKB-SubCell"/>
</dbReference>
<comment type="subunit">
    <text evidence="4">Interacts with the CDC2 protein kinase to form a serine/threonine kinase holoenzyme complex also known as maturation promoting factor (MPF). The cyclin subunit imparts substrate specificity to the complex.</text>
</comment>
<evidence type="ECO:0000256" key="9">
    <source>
        <dbReference type="ARBA" id="ARBA00023212"/>
    </source>
</evidence>
<dbReference type="InterPro" id="IPR001810">
    <property type="entry name" value="F-box_dom"/>
</dbReference>
<gene>
    <name evidence="15" type="ORF">DVH24_021920</name>
</gene>
<keyword evidence="16" id="KW-1185">Reference proteome</keyword>
<dbReference type="InterPro" id="IPR013187">
    <property type="entry name" value="F-box-assoc_dom_typ3"/>
</dbReference>
<dbReference type="SMART" id="SM01332">
    <property type="entry name" value="Cyclin_C"/>
    <property type="match status" value="1"/>
</dbReference>
<evidence type="ECO:0000256" key="11">
    <source>
        <dbReference type="ARBA" id="ARBA00032263"/>
    </source>
</evidence>
<evidence type="ECO:0000256" key="1">
    <source>
        <dbReference type="ARBA" id="ARBA00004114"/>
    </source>
</evidence>
<dbReference type="SUPFAM" id="SSF81383">
    <property type="entry name" value="F-box domain"/>
    <property type="match status" value="1"/>
</dbReference>
<reference evidence="15 16" key="1">
    <citation type="submission" date="2018-10" db="EMBL/GenBank/DDBJ databases">
        <title>A high-quality apple genome assembly.</title>
        <authorList>
            <person name="Hu J."/>
        </authorList>
    </citation>
    <scope>NUCLEOTIDE SEQUENCE [LARGE SCALE GENOMIC DNA]</scope>
    <source>
        <strain evidence="16">cv. HFTH1</strain>
        <tissue evidence="15">Young leaf</tissue>
    </source>
</reference>
<evidence type="ECO:0000256" key="3">
    <source>
        <dbReference type="ARBA" id="ARBA00006955"/>
    </source>
</evidence>
<dbReference type="SMART" id="SM00385">
    <property type="entry name" value="CYCLIN"/>
    <property type="match status" value="2"/>
</dbReference>
<feature type="region of interest" description="Disordered" evidence="13">
    <location>
        <begin position="589"/>
        <end position="614"/>
    </location>
</feature>
<evidence type="ECO:0000256" key="5">
    <source>
        <dbReference type="ARBA" id="ARBA00019493"/>
    </source>
</evidence>
<comment type="caution">
    <text evidence="15">The sequence shown here is derived from an EMBL/GenBank/DDBJ whole genome shotgun (WGS) entry which is preliminary data.</text>
</comment>
<name>A0A498IWK2_MALDO</name>
<dbReference type="Pfam" id="PF08268">
    <property type="entry name" value="FBA_3"/>
    <property type="match status" value="1"/>
</dbReference>
<dbReference type="Pfam" id="PF00646">
    <property type="entry name" value="F-box"/>
    <property type="match status" value="1"/>
</dbReference>
<feature type="region of interest" description="Disordered" evidence="13">
    <location>
        <begin position="401"/>
        <end position="422"/>
    </location>
</feature>
<feature type="domain" description="F-box" evidence="14">
    <location>
        <begin position="19"/>
        <end position="66"/>
    </location>
</feature>
<feature type="compositionally biased region" description="Polar residues" evidence="13">
    <location>
        <begin position="600"/>
        <end position="612"/>
    </location>
</feature>